<sequence>MHVFGPLWLHIIVQGCGASRYPGFANAVRPTRLRPGMPIHRGNDATPSGLLRASGKPRVAASRQPWAMVCSPFEAKKGTVRLRFSALGIGVHYIVLGKNTRSPKDAEYNSAIVRPRGRFISGVKVPDRRSMP</sequence>
<dbReference type="AlphaFoldDB" id="A0A450WRJ3"/>
<dbReference type="EMBL" id="CAADFA010000861">
    <property type="protein sequence ID" value="VFJ75621.1"/>
    <property type="molecule type" value="Genomic_DNA"/>
</dbReference>
<dbReference type="EMBL" id="CAADFL010000635">
    <property type="protein sequence ID" value="VFK19655.1"/>
    <property type="molecule type" value="Genomic_DNA"/>
</dbReference>
<evidence type="ECO:0000313" key="3">
    <source>
        <dbReference type="EMBL" id="VFK19655.1"/>
    </source>
</evidence>
<proteinExistence type="predicted"/>
<organism evidence="3">
    <name type="scientific">Candidatus Kentrum sp. FM</name>
    <dbReference type="NCBI Taxonomy" id="2126340"/>
    <lineage>
        <taxon>Bacteria</taxon>
        <taxon>Pseudomonadati</taxon>
        <taxon>Pseudomonadota</taxon>
        <taxon>Gammaproteobacteria</taxon>
        <taxon>Candidatus Kentrum</taxon>
    </lineage>
</organism>
<protein>
    <submittedName>
        <fullName evidence="3">Uncharacterized protein</fullName>
    </submittedName>
</protein>
<feature type="region of interest" description="Disordered" evidence="1">
    <location>
        <begin position="35"/>
        <end position="54"/>
    </location>
</feature>
<name>A0A450WRJ3_9GAMM</name>
<evidence type="ECO:0000256" key="1">
    <source>
        <dbReference type="SAM" id="MobiDB-lite"/>
    </source>
</evidence>
<reference evidence="3" key="1">
    <citation type="submission" date="2019-02" db="EMBL/GenBank/DDBJ databases">
        <authorList>
            <person name="Gruber-Vodicka R. H."/>
            <person name="Seah K. B. B."/>
        </authorList>
    </citation>
    <scope>NUCLEOTIDE SEQUENCE</scope>
    <source>
        <strain evidence="3">BECK_BZ164</strain>
        <strain evidence="2">BECK_BZ165</strain>
    </source>
</reference>
<accession>A0A450WRJ3</accession>
<gene>
    <name evidence="3" type="ORF">BECKFM1743B_GA0114221_106352</name>
    <name evidence="2" type="ORF">BECKFM1743C_GA0114222_108612</name>
</gene>
<evidence type="ECO:0000313" key="2">
    <source>
        <dbReference type="EMBL" id="VFJ75621.1"/>
    </source>
</evidence>